<evidence type="ECO:0000256" key="1">
    <source>
        <dbReference type="SAM" id="MobiDB-lite"/>
    </source>
</evidence>
<sequence length="148" mass="16331">MADEASRSGRCVISDARDFYNWGKTSNMTNVNFRFVSRDICEARAVSVASQSIKSVAGTMKLHAVVGLGDCKILYRNTSCYCYDCLTGQMGCSWSKASTQEDMKSPTTNSNTIIAENSSRPLENPMPSEIECEQDDFVAENSSRPLEI</sequence>
<evidence type="ECO:0000313" key="2">
    <source>
        <dbReference type="EMBL" id="KAH3706406.1"/>
    </source>
</evidence>
<dbReference type="Proteomes" id="UP000828390">
    <property type="component" value="Unassembled WGS sequence"/>
</dbReference>
<reference evidence="2" key="2">
    <citation type="submission" date="2020-11" db="EMBL/GenBank/DDBJ databases">
        <authorList>
            <person name="McCartney M.A."/>
            <person name="Auch B."/>
            <person name="Kono T."/>
            <person name="Mallez S."/>
            <person name="Becker A."/>
            <person name="Gohl D.M."/>
            <person name="Silverstein K.A.T."/>
            <person name="Koren S."/>
            <person name="Bechman K.B."/>
            <person name="Herman A."/>
            <person name="Abrahante J.E."/>
            <person name="Garbe J."/>
        </authorList>
    </citation>
    <scope>NUCLEOTIDE SEQUENCE</scope>
    <source>
        <strain evidence="2">Duluth1</strain>
        <tissue evidence="2">Whole animal</tissue>
    </source>
</reference>
<keyword evidence="3" id="KW-1185">Reference proteome</keyword>
<organism evidence="2 3">
    <name type="scientific">Dreissena polymorpha</name>
    <name type="common">Zebra mussel</name>
    <name type="synonym">Mytilus polymorpha</name>
    <dbReference type="NCBI Taxonomy" id="45954"/>
    <lineage>
        <taxon>Eukaryota</taxon>
        <taxon>Metazoa</taxon>
        <taxon>Spiralia</taxon>
        <taxon>Lophotrochozoa</taxon>
        <taxon>Mollusca</taxon>
        <taxon>Bivalvia</taxon>
        <taxon>Autobranchia</taxon>
        <taxon>Heteroconchia</taxon>
        <taxon>Euheterodonta</taxon>
        <taxon>Imparidentia</taxon>
        <taxon>Neoheterodontei</taxon>
        <taxon>Myida</taxon>
        <taxon>Dreissenoidea</taxon>
        <taxon>Dreissenidae</taxon>
        <taxon>Dreissena</taxon>
    </lineage>
</organism>
<accession>A0A9D3YW26</accession>
<dbReference type="AlphaFoldDB" id="A0A9D3YW26"/>
<proteinExistence type="predicted"/>
<feature type="compositionally biased region" description="Polar residues" evidence="1">
    <location>
        <begin position="105"/>
        <end position="121"/>
    </location>
</feature>
<name>A0A9D3YW26_DREPO</name>
<dbReference type="EMBL" id="JAIWYP010000014">
    <property type="protein sequence ID" value="KAH3706406.1"/>
    <property type="molecule type" value="Genomic_DNA"/>
</dbReference>
<protein>
    <submittedName>
        <fullName evidence="2">Uncharacterized protein</fullName>
    </submittedName>
</protein>
<evidence type="ECO:0000313" key="3">
    <source>
        <dbReference type="Proteomes" id="UP000828390"/>
    </source>
</evidence>
<gene>
    <name evidence="2" type="ORF">DPMN_065792</name>
</gene>
<comment type="caution">
    <text evidence="2">The sequence shown here is derived from an EMBL/GenBank/DDBJ whole genome shotgun (WGS) entry which is preliminary data.</text>
</comment>
<feature type="region of interest" description="Disordered" evidence="1">
    <location>
        <begin position="97"/>
        <end position="134"/>
    </location>
</feature>
<reference evidence="2" key="1">
    <citation type="journal article" date="2019" name="bioRxiv">
        <title>The Genome of the Zebra Mussel, Dreissena polymorpha: A Resource for Invasive Species Research.</title>
        <authorList>
            <person name="McCartney M.A."/>
            <person name="Auch B."/>
            <person name="Kono T."/>
            <person name="Mallez S."/>
            <person name="Zhang Y."/>
            <person name="Obille A."/>
            <person name="Becker A."/>
            <person name="Abrahante J.E."/>
            <person name="Garbe J."/>
            <person name="Badalamenti J.P."/>
            <person name="Herman A."/>
            <person name="Mangelson H."/>
            <person name="Liachko I."/>
            <person name="Sullivan S."/>
            <person name="Sone E.D."/>
            <person name="Koren S."/>
            <person name="Silverstein K.A.T."/>
            <person name="Beckman K.B."/>
            <person name="Gohl D.M."/>
        </authorList>
    </citation>
    <scope>NUCLEOTIDE SEQUENCE</scope>
    <source>
        <strain evidence="2">Duluth1</strain>
        <tissue evidence="2">Whole animal</tissue>
    </source>
</reference>